<dbReference type="Proteomes" id="UP000662931">
    <property type="component" value="Chromosome 1"/>
</dbReference>
<evidence type="ECO:0000313" key="4">
    <source>
        <dbReference type="Proteomes" id="UP000662931"/>
    </source>
</evidence>
<dbReference type="OrthoDB" id="18018at2759"/>
<proteinExistence type="predicted"/>
<evidence type="ECO:0000259" key="2">
    <source>
        <dbReference type="Pfam" id="PF04419"/>
    </source>
</evidence>
<organism evidence="3 4">
    <name type="scientific">Eeniella nana</name>
    <name type="common">Yeast</name>
    <name type="synonym">Brettanomyces nanus</name>
    <dbReference type="NCBI Taxonomy" id="13502"/>
    <lineage>
        <taxon>Eukaryota</taxon>
        <taxon>Fungi</taxon>
        <taxon>Dikarya</taxon>
        <taxon>Ascomycota</taxon>
        <taxon>Saccharomycotina</taxon>
        <taxon>Pichiomycetes</taxon>
        <taxon>Pichiales</taxon>
        <taxon>Pichiaceae</taxon>
        <taxon>Brettanomyces</taxon>
    </lineage>
</organism>
<feature type="region of interest" description="Disordered" evidence="1">
    <location>
        <begin position="1"/>
        <end position="65"/>
    </location>
</feature>
<evidence type="ECO:0000313" key="3">
    <source>
        <dbReference type="EMBL" id="QPG74305.1"/>
    </source>
</evidence>
<protein>
    <recommendedName>
        <fullName evidence="2">Small EDRK-rich factor-like N-terminal domain-containing protein</fullName>
    </recommendedName>
</protein>
<reference evidence="3" key="1">
    <citation type="submission" date="2020-10" db="EMBL/GenBank/DDBJ databases">
        <authorList>
            <person name="Roach M.J.R."/>
        </authorList>
    </citation>
    <scope>NUCLEOTIDE SEQUENCE</scope>
    <source>
        <strain evidence="3">CBS 1945</strain>
    </source>
</reference>
<keyword evidence="4" id="KW-1185">Reference proteome</keyword>
<dbReference type="KEGG" id="bnn:FOA43_001631"/>
<evidence type="ECO:0000256" key="1">
    <source>
        <dbReference type="SAM" id="MobiDB-lite"/>
    </source>
</evidence>
<feature type="domain" description="Small EDRK-rich factor-like N-terminal" evidence="2">
    <location>
        <begin position="1"/>
        <end position="35"/>
    </location>
</feature>
<feature type="compositionally biased region" description="Basic and acidic residues" evidence="1">
    <location>
        <begin position="1"/>
        <end position="37"/>
    </location>
</feature>
<name>A0A875S1U9_EENNA</name>
<dbReference type="GeneID" id="62195032"/>
<dbReference type="AlphaFoldDB" id="A0A875S1U9"/>
<dbReference type="Pfam" id="PF04419">
    <property type="entry name" value="SERF-like_N"/>
    <property type="match status" value="1"/>
</dbReference>
<gene>
    <name evidence="3" type="ORF">FOA43_001631</name>
</gene>
<sequence>MSRGNQRELARKRNAKKDASTNKDKKKGGDPKKRMENDASILRAKQKAADERKAQETADKAKSRK</sequence>
<feature type="compositionally biased region" description="Basic and acidic residues" evidence="1">
    <location>
        <begin position="47"/>
        <end position="65"/>
    </location>
</feature>
<dbReference type="InterPro" id="IPR007513">
    <property type="entry name" value="SERF-like_N"/>
</dbReference>
<dbReference type="RefSeq" id="XP_038777870.1">
    <property type="nucleotide sequence ID" value="XM_038921942.1"/>
</dbReference>
<accession>A0A875S1U9</accession>
<dbReference type="EMBL" id="CP064812">
    <property type="protein sequence ID" value="QPG74305.1"/>
    <property type="molecule type" value="Genomic_DNA"/>
</dbReference>